<feature type="domain" description="Enoyl reductase (ER)" evidence="1">
    <location>
        <begin position="36"/>
        <end position="359"/>
    </location>
</feature>
<dbReference type="Gene3D" id="3.90.180.10">
    <property type="entry name" value="Medium-chain alcohol dehydrogenases, catalytic domain"/>
    <property type="match status" value="1"/>
</dbReference>
<keyword evidence="3" id="KW-1185">Reference proteome</keyword>
<dbReference type="GO" id="GO:0016491">
    <property type="term" value="F:oxidoreductase activity"/>
    <property type="evidence" value="ECO:0007669"/>
    <property type="project" value="InterPro"/>
</dbReference>
<name>A0A8T0IQY1_CERPU</name>
<dbReference type="PANTHER" id="PTHR43482:SF1">
    <property type="entry name" value="PROTEIN AST1-RELATED"/>
    <property type="match status" value="1"/>
</dbReference>
<dbReference type="Pfam" id="PF08240">
    <property type="entry name" value="ADH_N"/>
    <property type="match status" value="1"/>
</dbReference>
<dbReference type="Gene3D" id="3.40.50.720">
    <property type="entry name" value="NAD(P)-binding Rossmann-like Domain"/>
    <property type="match status" value="1"/>
</dbReference>
<reference evidence="2" key="1">
    <citation type="submission" date="2020-06" db="EMBL/GenBank/DDBJ databases">
        <title>WGS assembly of Ceratodon purpureus strain R40.</title>
        <authorList>
            <person name="Carey S.B."/>
            <person name="Jenkins J."/>
            <person name="Shu S."/>
            <person name="Lovell J.T."/>
            <person name="Sreedasyam A."/>
            <person name="Maumus F."/>
            <person name="Tiley G.P."/>
            <person name="Fernandez-Pozo N."/>
            <person name="Barry K."/>
            <person name="Chen C."/>
            <person name="Wang M."/>
            <person name="Lipzen A."/>
            <person name="Daum C."/>
            <person name="Saski C.A."/>
            <person name="Payton A.C."/>
            <person name="Mcbreen J.C."/>
            <person name="Conrad R.E."/>
            <person name="Kollar L.M."/>
            <person name="Olsson S."/>
            <person name="Huttunen S."/>
            <person name="Landis J.B."/>
            <person name="Wickett N.J."/>
            <person name="Johnson M.G."/>
            <person name="Rensing S.A."/>
            <person name="Grimwood J."/>
            <person name="Schmutz J."/>
            <person name="Mcdaniel S.F."/>
        </authorList>
    </citation>
    <scope>NUCLEOTIDE SEQUENCE</scope>
    <source>
        <strain evidence="2">R40</strain>
    </source>
</reference>
<dbReference type="InterPro" id="IPR020843">
    <property type="entry name" value="ER"/>
</dbReference>
<gene>
    <name evidence="2" type="ORF">KC19_2G068000</name>
</gene>
<dbReference type="Proteomes" id="UP000822688">
    <property type="component" value="Chromosome 2"/>
</dbReference>
<dbReference type="InterPro" id="IPR013154">
    <property type="entry name" value="ADH-like_N"/>
</dbReference>
<dbReference type="SUPFAM" id="SSF51735">
    <property type="entry name" value="NAD(P)-binding Rossmann-fold domains"/>
    <property type="match status" value="1"/>
</dbReference>
<comment type="caution">
    <text evidence="2">The sequence shown here is derived from an EMBL/GenBank/DDBJ whole genome shotgun (WGS) entry which is preliminary data.</text>
</comment>
<dbReference type="InterPro" id="IPR011032">
    <property type="entry name" value="GroES-like_sf"/>
</dbReference>
<evidence type="ECO:0000259" key="1">
    <source>
        <dbReference type="SMART" id="SM00829"/>
    </source>
</evidence>
<sequence>MVKEAFIVAFRRWGASGKLGNRTLTTCRAVVLPRFGGPEVLEVRDDSILPDLGASDVLVRTHAVGVNPLDMRMREGYGRSLFEPLLPLVLGRDVSGEVTAVGSSVRHFHVGDQVFGALHPTATRGTYSEYAILGEEQLAPKPESLSHTDAAAIPFASLTAWRALRSTANIQKGQKVLIMGGGGAVGLAAIYIAKAAGCYVACTCGKRSMEKVKEAGAEEAVDYASLNLKDQFRAKFDVVLDTIGVPETEASGINLLRRGGQYMTLQGETVTYTDKYGLIAGGAAAAAALIKKQMKYRQSHGIEYWWPIMRTDAEGLEEICRLAADGRLKIPVGQTFPLEMAGEAHQARDGKNAGGKVVLEVERKANF</sequence>
<dbReference type="InterPro" id="IPR036291">
    <property type="entry name" value="NAD(P)-bd_dom_sf"/>
</dbReference>
<dbReference type="SMART" id="SM00829">
    <property type="entry name" value="PKS_ER"/>
    <property type="match status" value="1"/>
</dbReference>
<evidence type="ECO:0000313" key="2">
    <source>
        <dbReference type="EMBL" id="KAG0586144.1"/>
    </source>
</evidence>
<protein>
    <recommendedName>
        <fullName evidence="1">Enoyl reductase (ER) domain-containing protein</fullName>
    </recommendedName>
</protein>
<dbReference type="Pfam" id="PF13602">
    <property type="entry name" value="ADH_zinc_N_2"/>
    <property type="match status" value="1"/>
</dbReference>
<dbReference type="PANTHER" id="PTHR43482">
    <property type="entry name" value="PROTEIN AST1-RELATED"/>
    <property type="match status" value="1"/>
</dbReference>
<organism evidence="2 3">
    <name type="scientific">Ceratodon purpureus</name>
    <name type="common">Fire moss</name>
    <name type="synonym">Dicranum purpureum</name>
    <dbReference type="NCBI Taxonomy" id="3225"/>
    <lineage>
        <taxon>Eukaryota</taxon>
        <taxon>Viridiplantae</taxon>
        <taxon>Streptophyta</taxon>
        <taxon>Embryophyta</taxon>
        <taxon>Bryophyta</taxon>
        <taxon>Bryophytina</taxon>
        <taxon>Bryopsida</taxon>
        <taxon>Dicranidae</taxon>
        <taxon>Pseudoditrichales</taxon>
        <taxon>Ditrichaceae</taxon>
        <taxon>Ceratodon</taxon>
    </lineage>
</organism>
<dbReference type="EMBL" id="CM026422">
    <property type="protein sequence ID" value="KAG0586144.1"/>
    <property type="molecule type" value="Genomic_DNA"/>
</dbReference>
<dbReference type="AlphaFoldDB" id="A0A8T0IQY1"/>
<evidence type="ECO:0000313" key="3">
    <source>
        <dbReference type="Proteomes" id="UP000822688"/>
    </source>
</evidence>
<accession>A0A8T0IQY1</accession>
<dbReference type="CDD" id="cd05289">
    <property type="entry name" value="MDR_like_2"/>
    <property type="match status" value="1"/>
</dbReference>
<proteinExistence type="predicted"/>
<dbReference type="SUPFAM" id="SSF50129">
    <property type="entry name" value="GroES-like"/>
    <property type="match status" value="1"/>
</dbReference>
<dbReference type="InterPro" id="IPR052585">
    <property type="entry name" value="Lipid_raft_assoc_Zn_ADH"/>
</dbReference>